<dbReference type="InterPro" id="IPR001452">
    <property type="entry name" value="SH3_domain"/>
</dbReference>
<accession>A0A1Q2YI09</accession>
<dbReference type="Proteomes" id="UP000186136">
    <property type="component" value="Unassembled WGS sequence"/>
</dbReference>
<feature type="compositionally biased region" description="Low complexity" evidence="3">
    <location>
        <begin position="36"/>
        <end position="45"/>
    </location>
</feature>
<dbReference type="GO" id="GO:0008104">
    <property type="term" value="P:intracellular protein localization"/>
    <property type="evidence" value="ECO:0007669"/>
    <property type="project" value="TreeGrafter"/>
</dbReference>
<dbReference type="GO" id="GO:0051286">
    <property type="term" value="C:cell tip"/>
    <property type="evidence" value="ECO:0007669"/>
    <property type="project" value="TreeGrafter"/>
</dbReference>
<feature type="compositionally biased region" description="Basic and acidic residues" evidence="3">
    <location>
        <begin position="435"/>
        <end position="458"/>
    </location>
</feature>
<keyword evidence="6" id="KW-1185">Reference proteome</keyword>
<feature type="region of interest" description="Disordered" evidence="3">
    <location>
        <begin position="29"/>
        <end position="58"/>
    </location>
</feature>
<dbReference type="PANTHER" id="PTHR47775:SF1">
    <property type="entry name" value="BUD SITE SELECTION PROTEIN 14"/>
    <property type="match status" value="1"/>
</dbReference>
<dbReference type="InterPro" id="IPR053039">
    <property type="entry name" value="Polarity_Bud-Selection_Reg"/>
</dbReference>
<dbReference type="PANTHER" id="PTHR47775">
    <property type="entry name" value="BUD SITE SELECTION PROTEIN 14"/>
    <property type="match status" value="1"/>
</dbReference>
<sequence length="664" mass="74161">MDTQHISRLSRRDLQSLHASLDNLSDFNIESYGRDSFSSPSLSRSANPDDDDDDDELDDFALHNLNDLRIAPHGFSRPSNVAHGHEHDSMDEIDYYQNEYDDDNDEADEDDIGSSNSLDSMEDITNDKLTDYIQGMLPSPPSSPPKELDPTKLYALYDFSGPDPSHLPLLKNESVLLLNDSDSYWWLVRKVDNNRIGFAPAEILETYTERLARLNCWKNEILERGGIAGLKIEEEKKLFSTDYPLNHPLLESIPLADSALNNDSIDSVDNKIERKGSLKKPKHGFNYISTDSTKKTVSFADVNEVKESSDIENDGKDDDEFDVKSIDRIHESDVHAVAGGRIDGIDGIDENEETSYSLLEGYQNDYSVEESSIPARNESLPYEHEHDHEHSQPHSSRDTKDDWDNSDSAATQPLIVPKKRRNFLIKNLDDYQYSSDEKETDINPREPEDPEEKIERVKASSSSRSPEVLTPSSSANGNSLESTPTKLALNNVTASTCSESTDSLQKGLDFKDRKVQDLNVPKTRSAEKTAGAGETRLASLKMLDDLLETYPEFVGQGKDSPTATNSGSSSITNDLGARDGKAQGLAEGYRSSSMSSDIKMKSLLVPELDETETESEFSKSKGSLHMRSDSSIEGDELHPKTMLIFDPLFNQIKELDALLDEIKK</sequence>
<dbReference type="EMBL" id="BDGI01000104">
    <property type="protein sequence ID" value="GAV29186.1"/>
    <property type="molecule type" value="Genomic_DNA"/>
</dbReference>
<name>A0A1Q2YI09_9ASCO</name>
<feature type="compositionally biased region" description="Polar residues" evidence="3">
    <location>
        <begin position="459"/>
        <end position="487"/>
    </location>
</feature>
<protein>
    <recommendedName>
        <fullName evidence="4">SH3 domain-containing protein</fullName>
    </recommendedName>
</protein>
<reference evidence="5 6" key="1">
    <citation type="submission" date="2016-08" db="EMBL/GenBank/DDBJ databases">
        <title>Whole genome shotgun sequence of Pichia membranifaciens KS47-1.</title>
        <authorList>
            <person name="Konishi M."/>
            <person name="Ishida M."/>
            <person name="Arakawa T."/>
            <person name="Kato Y."/>
            <person name="Horiuchi J."/>
        </authorList>
    </citation>
    <scope>NUCLEOTIDE SEQUENCE [LARGE SCALE GENOMIC DNA]</scope>
    <source>
        <strain evidence="5 6">KS47-1</strain>
    </source>
</reference>
<dbReference type="Pfam" id="PF00018">
    <property type="entry name" value="SH3_1"/>
    <property type="match status" value="1"/>
</dbReference>
<feature type="region of interest" description="Disordered" evidence="3">
    <location>
        <begin position="607"/>
        <end position="633"/>
    </location>
</feature>
<feature type="compositionally biased region" description="Basic and acidic residues" evidence="3">
    <location>
        <begin position="383"/>
        <end position="403"/>
    </location>
</feature>
<feature type="domain" description="SH3" evidence="4">
    <location>
        <begin position="148"/>
        <end position="209"/>
    </location>
</feature>
<evidence type="ECO:0000256" key="3">
    <source>
        <dbReference type="SAM" id="MobiDB-lite"/>
    </source>
</evidence>
<dbReference type="PROSITE" id="PS50002">
    <property type="entry name" value="SH3"/>
    <property type="match status" value="1"/>
</dbReference>
<dbReference type="AlphaFoldDB" id="A0A1Q2YI09"/>
<dbReference type="SMART" id="SM00326">
    <property type="entry name" value="SH3"/>
    <property type="match status" value="1"/>
</dbReference>
<dbReference type="SUPFAM" id="SSF50044">
    <property type="entry name" value="SH3-domain"/>
    <property type="match status" value="1"/>
</dbReference>
<feature type="compositionally biased region" description="Polar residues" evidence="3">
    <location>
        <begin position="559"/>
        <end position="573"/>
    </location>
</feature>
<evidence type="ECO:0000313" key="6">
    <source>
        <dbReference type="Proteomes" id="UP000186136"/>
    </source>
</evidence>
<feature type="region of interest" description="Disordered" evidence="3">
    <location>
        <begin position="383"/>
        <end position="415"/>
    </location>
</feature>
<feature type="region of interest" description="Disordered" evidence="3">
    <location>
        <begin position="554"/>
        <end position="593"/>
    </location>
</feature>
<evidence type="ECO:0000313" key="5">
    <source>
        <dbReference type="EMBL" id="GAV29186.1"/>
    </source>
</evidence>
<proteinExistence type="predicted"/>
<evidence type="ECO:0000256" key="2">
    <source>
        <dbReference type="PROSITE-ProRule" id="PRU00192"/>
    </source>
</evidence>
<dbReference type="GO" id="GO:0030950">
    <property type="term" value="P:establishment or maintenance of actin cytoskeleton polarity"/>
    <property type="evidence" value="ECO:0007669"/>
    <property type="project" value="TreeGrafter"/>
</dbReference>
<dbReference type="OrthoDB" id="196165at2759"/>
<evidence type="ECO:0000256" key="1">
    <source>
        <dbReference type="ARBA" id="ARBA00022443"/>
    </source>
</evidence>
<feature type="region of interest" description="Disordered" evidence="3">
    <location>
        <begin position="100"/>
        <end position="121"/>
    </location>
</feature>
<dbReference type="Gene3D" id="2.30.30.40">
    <property type="entry name" value="SH3 Domains"/>
    <property type="match status" value="1"/>
</dbReference>
<dbReference type="GO" id="GO:0015630">
    <property type="term" value="C:microtubule cytoskeleton"/>
    <property type="evidence" value="ECO:0007669"/>
    <property type="project" value="TreeGrafter"/>
</dbReference>
<keyword evidence="1 2" id="KW-0728">SH3 domain</keyword>
<feature type="compositionally biased region" description="Acidic residues" evidence="3">
    <location>
        <begin position="48"/>
        <end position="58"/>
    </location>
</feature>
<feature type="compositionally biased region" description="Acidic residues" evidence="3">
    <location>
        <begin position="100"/>
        <end position="112"/>
    </location>
</feature>
<comment type="caution">
    <text evidence="5">The sequence shown here is derived from an EMBL/GenBank/DDBJ whole genome shotgun (WGS) entry which is preliminary data.</text>
</comment>
<organism evidence="5 6">
    <name type="scientific">Pichia membranifaciens</name>
    <dbReference type="NCBI Taxonomy" id="4926"/>
    <lineage>
        <taxon>Eukaryota</taxon>
        <taxon>Fungi</taxon>
        <taxon>Dikarya</taxon>
        <taxon>Ascomycota</taxon>
        <taxon>Saccharomycotina</taxon>
        <taxon>Pichiomycetes</taxon>
        <taxon>Pichiales</taxon>
        <taxon>Pichiaceae</taxon>
        <taxon>Pichia</taxon>
    </lineage>
</organism>
<feature type="region of interest" description="Disordered" evidence="3">
    <location>
        <begin position="432"/>
        <end position="487"/>
    </location>
</feature>
<dbReference type="InterPro" id="IPR036028">
    <property type="entry name" value="SH3-like_dom_sf"/>
</dbReference>
<evidence type="ECO:0000259" key="4">
    <source>
        <dbReference type="PROSITE" id="PS50002"/>
    </source>
</evidence>
<gene>
    <name evidence="5" type="ORF">PMKS-002668</name>
</gene>